<dbReference type="RefSeq" id="WP_244514412.1">
    <property type="nucleotide sequence ID" value="NZ_FMVW01000001.1"/>
</dbReference>
<dbReference type="Proteomes" id="UP000199347">
    <property type="component" value="Unassembled WGS sequence"/>
</dbReference>
<name>A0A1G5MMG2_AFIMA</name>
<gene>
    <name evidence="7" type="ORF">SAMN03080610_00941</name>
</gene>
<comment type="subcellular location">
    <subcellularLocation>
        <location evidence="1">Membrane</location>
        <topology evidence="1">Multi-pass membrane protein</topology>
    </subcellularLocation>
</comment>
<dbReference type="AlphaFoldDB" id="A0A1G5MMG2"/>
<protein>
    <submittedName>
        <fullName evidence="7">Putative flippase GtrA (Transmembrane translocase of bactoprenol-linked glucose)</fullName>
    </submittedName>
</protein>
<evidence type="ECO:0000259" key="6">
    <source>
        <dbReference type="Pfam" id="PF04138"/>
    </source>
</evidence>
<keyword evidence="2 5" id="KW-0812">Transmembrane</keyword>
<evidence type="ECO:0000256" key="5">
    <source>
        <dbReference type="SAM" id="Phobius"/>
    </source>
</evidence>
<feature type="domain" description="GtrA/DPMS transmembrane" evidence="6">
    <location>
        <begin position="18"/>
        <end position="136"/>
    </location>
</feature>
<evidence type="ECO:0000313" key="8">
    <source>
        <dbReference type="Proteomes" id="UP000199347"/>
    </source>
</evidence>
<sequence>MSHIHTRLAQLLSASFLRFFAASLAGLVFDVALAATLNRLVGLALITSAAVSLVTAAALMYLVHEFWTFRSSERRFSFARMAGTVISALVALAVRSGILYATSRLAGLGDNWVLFQLLLATGTSFIVNYVIVRRVVGGGVNRSASDTQPPREDDPCAVR</sequence>
<feature type="transmembrane region" description="Helical" evidence="5">
    <location>
        <begin position="84"/>
        <end position="101"/>
    </location>
</feature>
<dbReference type="GO" id="GO:0000271">
    <property type="term" value="P:polysaccharide biosynthetic process"/>
    <property type="evidence" value="ECO:0007669"/>
    <property type="project" value="InterPro"/>
</dbReference>
<keyword evidence="8" id="KW-1185">Reference proteome</keyword>
<evidence type="ECO:0000256" key="1">
    <source>
        <dbReference type="ARBA" id="ARBA00004141"/>
    </source>
</evidence>
<feature type="transmembrane region" description="Helical" evidence="5">
    <location>
        <begin position="113"/>
        <end position="132"/>
    </location>
</feature>
<evidence type="ECO:0000256" key="3">
    <source>
        <dbReference type="ARBA" id="ARBA00022989"/>
    </source>
</evidence>
<evidence type="ECO:0000256" key="4">
    <source>
        <dbReference type="ARBA" id="ARBA00023136"/>
    </source>
</evidence>
<keyword evidence="3 5" id="KW-1133">Transmembrane helix</keyword>
<evidence type="ECO:0000313" key="7">
    <source>
        <dbReference type="EMBL" id="SCZ26395.1"/>
    </source>
</evidence>
<organism evidence="7 8">
    <name type="scientific">Afifella marina DSM 2698</name>
    <dbReference type="NCBI Taxonomy" id="1120955"/>
    <lineage>
        <taxon>Bacteria</taxon>
        <taxon>Pseudomonadati</taxon>
        <taxon>Pseudomonadota</taxon>
        <taxon>Alphaproteobacteria</taxon>
        <taxon>Hyphomicrobiales</taxon>
        <taxon>Afifellaceae</taxon>
        <taxon>Afifella</taxon>
    </lineage>
</organism>
<evidence type="ECO:0000256" key="2">
    <source>
        <dbReference type="ARBA" id="ARBA00022692"/>
    </source>
</evidence>
<keyword evidence="4 5" id="KW-0472">Membrane</keyword>
<proteinExistence type="predicted"/>
<accession>A0A1G5MMG2</accession>
<dbReference type="Pfam" id="PF04138">
    <property type="entry name" value="GtrA_DPMS_TM"/>
    <property type="match status" value="1"/>
</dbReference>
<reference evidence="7 8" key="1">
    <citation type="submission" date="2016-10" db="EMBL/GenBank/DDBJ databases">
        <authorList>
            <person name="de Groot N.N."/>
        </authorList>
    </citation>
    <scope>NUCLEOTIDE SEQUENCE [LARGE SCALE GENOMIC DNA]</scope>
    <source>
        <strain evidence="7 8">DSM 2698</strain>
    </source>
</reference>
<dbReference type="STRING" id="1120955.SAMN03080610_00941"/>
<feature type="transmembrane region" description="Helical" evidence="5">
    <location>
        <begin position="44"/>
        <end position="63"/>
    </location>
</feature>
<dbReference type="GO" id="GO:0016020">
    <property type="term" value="C:membrane"/>
    <property type="evidence" value="ECO:0007669"/>
    <property type="project" value="UniProtKB-SubCell"/>
</dbReference>
<dbReference type="EMBL" id="FMVW01000001">
    <property type="protein sequence ID" value="SCZ26395.1"/>
    <property type="molecule type" value="Genomic_DNA"/>
</dbReference>
<dbReference type="InterPro" id="IPR007267">
    <property type="entry name" value="GtrA_DPMS_TM"/>
</dbReference>